<sequence>MKVLLIAPKDSPTYLNSLYASLRVQVGTCDLYALDDKQSADISAFFNHFVKLQHYDRIVLMYDGDYIHRHSLFLRTLPSLAMLRLEYDPPERRKKMKENFYVMPWLRWIGCDLAVAQEYSGPGHDIFWLPQVYDPEHFYARPKTLGQPTCHLYDGPGNNADTVRHALAEQAVNLKPLDKNTLWQDMSRGLVCREDFFIYIPENDHYDPTPMIWAMACGAVVITPDPGNDIRLRYRFRDKHDALFYNSADEITSLVEQNLAHPHRHTSIAQHAVARAKNFQPQPLGKRIGEYLETQVRDPANYRKRQRIFGFEI</sequence>
<dbReference type="AlphaFoldDB" id="A0A1C3H3X0"/>
<reference evidence="3" key="1">
    <citation type="submission" date="2016-04" db="EMBL/GenBank/DDBJ databases">
        <authorList>
            <person name="Tagini F."/>
        </authorList>
    </citation>
    <scope>NUCLEOTIDE SEQUENCE [LARGE SCALE GENOMIC DNA]</scope>
    <source>
        <strain evidence="3">CHUV0807</strain>
    </source>
</reference>
<dbReference type="InterPro" id="IPR055259">
    <property type="entry name" value="YkvP/CgeB_Glyco_trans-like"/>
</dbReference>
<dbReference type="EC" id="2.4.1.-" evidence="2"/>
<accession>A0A1C3H3X0</accession>
<keyword evidence="2" id="KW-0328">Glycosyltransferase</keyword>
<evidence type="ECO:0000259" key="1">
    <source>
        <dbReference type="Pfam" id="PF13524"/>
    </source>
</evidence>
<dbReference type="GO" id="GO:0016757">
    <property type="term" value="F:glycosyltransferase activity"/>
    <property type="evidence" value="ECO:0007669"/>
    <property type="project" value="UniProtKB-KW"/>
</dbReference>
<proteinExistence type="predicted"/>
<protein>
    <submittedName>
        <fullName evidence="2">Glycosyltransferase in large core OS assembly cluster</fullName>
        <ecNumber evidence="2">2.4.1.-</ecNumber>
    </submittedName>
</protein>
<evidence type="ECO:0000313" key="2">
    <source>
        <dbReference type="EMBL" id="SAM63314.1"/>
    </source>
</evidence>
<evidence type="ECO:0000313" key="3">
    <source>
        <dbReference type="Proteomes" id="UP000190837"/>
    </source>
</evidence>
<feature type="domain" description="Spore protein YkvP/CgeB glycosyl transferase-like" evidence="1">
    <location>
        <begin position="213"/>
        <end position="277"/>
    </location>
</feature>
<name>A0A1C3H3X0_9GAMM</name>
<organism evidence="2 3">
    <name type="scientific">Cardiobacterium hominis</name>
    <dbReference type="NCBI Taxonomy" id="2718"/>
    <lineage>
        <taxon>Bacteria</taxon>
        <taxon>Pseudomonadati</taxon>
        <taxon>Pseudomonadota</taxon>
        <taxon>Gammaproteobacteria</taxon>
        <taxon>Cardiobacteriales</taxon>
        <taxon>Cardiobacteriaceae</taxon>
        <taxon>Cardiobacterium</taxon>
    </lineage>
</organism>
<dbReference type="Proteomes" id="UP000190837">
    <property type="component" value="Unassembled WGS sequence"/>
</dbReference>
<gene>
    <name evidence="2" type="ORF">CHUV0807_1104</name>
</gene>
<dbReference type="RefSeq" id="WP_079540309.1">
    <property type="nucleotide sequence ID" value="NZ_CP171111.1"/>
</dbReference>
<keyword evidence="2" id="KW-0808">Transferase</keyword>
<dbReference type="EMBL" id="FKLO01000042">
    <property type="protein sequence ID" value="SAM63314.1"/>
    <property type="molecule type" value="Genomic_DNA"/>
</dbReference>
<dbReference type="Pfam" id="PF13524">
    <property type="entry name" value="Glyco_trans_1_2"/>
    <property type="match status" value="1"/>
</dbReference>